<evidence type="ECO:0000256" key="1">
    <source>
        <dbReference type="SAM" id="Coils"/>
    </source>
</evidence>
<protein>
    <recommendedName>
        <fullName evidence="4">V-ATPase subunit E</fullName>
    </recommendedName>
</protein>
<dbReference type="InterPro" id="IPR009335">
    <property type="entry name" value="T3SS_HrpE/ATPase_suE"/>
</dbReference>
<feature type="coiled-coil region" evidence="1">
    <location>
        <begin position="15"/>
        <end position="60"/>
    </location>
</feature>
<evidence type="ECO:0000313" key="3">
    <source>
        <dbReference type="Proteomes" id="UP000885826"/>
    </source>
</evidence>
<name>A0A9C9EM88_UNCW3</name>
<comment type="caution">
    <text evidence="2">The sequence shown here is derived from an EMBL/GenBank/DDBJ whole genome shotgun (WGS) entry which is preliminary data.</text>
</comment>
<dbReference type="EMBL" id="DRIG01000061">
    <property type="protein sequence ID" value="HEC78605.1"/>
    <property type="molecule type" value="Genomic_DNA"/>
</dbReference>
<dbReference type="SUPFAM" id="SSF160527">
    <property type="entry name" value="V-type ATPase subunit E-like"/>
    <property type="match status" value="1"/>
</dbReference>
<evidence type="ECO:0000313" key="2">
    <source>
        <dbReference type="EMBL" id="HEC78605.1"/>
    </source>
</evidence>
<proteinExistence type="predicted"/>
<dbReference type="Pfam" id="PF06188">
    <property type="entry name" value="HrpE"/>
    <property type="match status" value="1"/>
</dbReference>
<gene>
    <name evidence="2" type="ORF">ENI34_05615</name>
</gene>
<dbReference type="AlphaFoldDB" id="A0A9C9EM88"/>
<accession>A0A9C9EM88</accession>
<dbReference type="Proteomes" id="UP000885826">
    <property type="component" value="Unassembled WGS sequence"/>
</dbReference>
<reference evidence="2" key="1">
    <citation type="journal article" date="2020" name="mSystems">
        <title>Genome- and Community-Level Interaction Insights into Carbon Utilization and Element Cycling Functions of Hydrothermarchaeota in Hydrothermal Sediment.</title>
        <authorList>
            <person name="Zhou Z."/>
            <person name="Liu Y."/>
            <person name="Xu W."/>
            <person name="Pan J."/>
            <person name="Luo Z.H."/>
            <person name="Li M."/>
        </authorList>
    </citation>
    <scope>NUCLEOTIDE SEQUENCE</scope>
    <source>
        <strain evidence="2">HyVt-388</strain>
    </source>
</reference>
<evidence type="ECO:0008006" key="4">
    <source>
        <dbReference type="Google" id="ProtNLM"/>
    </source>
</evidence>
<organism evidence="2 3">
    <name type="scientific">candidate division WOR-3 bacterium</name>
    <dbReference type="NCBI Taxonomy" id="2052148"/>
    <lineage>
        <taxon>Bacteria</taxon>
        <taxon>Bacteria division WOR-3</taxon>
    </lineage>
</organism>
<sequence length="187" mass="21508">MATQTVTEKIISDAKKETENILKKYKEEAAKIKKASEEKLAAKRKEIEQEADARKKAEILRAVSQKRLELNKVLVFEKRKLIQEVISEALKKLTTHKKYLDFLKELIENSGEKDGELILNKKDLEKHGATLKKFLQKKGLKYKINTNDKIIGGVMVKREKTIHHGTLELISELLKDELTIAVSKKLF</sequence>
<keyword evidence="1" id="KW-0175">Coiled coil</keyword>